<protein>
    <submittedName>
        <fullName evidence="2">Uncharacterized protein</fullName>
    </submittedName>
</protein>
<evidence type="ECO:0000313" key="2">
    <source>
        <dbReference type="EMBL" id="AUG47439.1"/>
    </source>
</evidence>
<keyword evidence="3" id="KW-1185">Reference proteome</keyword>
<sequence>MTETDRTRRAVLTAGVAAVTALAGCDSGSGPDSQPSETGTTPPTEPTTTALTPTEGTEHSDLDLREANVTDVAVTNSGGQDYRFDVTLYHDDDGEDGYADWWQVETLAGDRLGRRDLLHAHSTAPFTRSETIAVPGDVACVVVRGHDQTHGYGGQAMTVAVPDGATRAIRQGAERKSVAESDCP</sequence>
<dbReference type="AlphaFoldDB" id="A0A2H4ZY79"/>
<accession>A0A2H4ZY79</accession>
<organism evidence="2 3">
    <name type="scientific">Haloarcula taiwanensis</name>
    <dbReference type="NCBI Taxonomy" id="1932004"/>
    <lineage>
        <taxon>Archaea</taxon>
        <taxon>Methanobacteriati</taxon>
        <taxon>Methanobacteriota</taxon>
        <taxon>Stenosarchaea group</taxon>
        <taxon>Halobacteria</taxon>
        <taxon>Halobacteriales</taxon>
        <taxon>Haloarculaceae</taxon>
        <taxon>Haloarcula</taxon>
    </lineage>
</organism>
<proteinExistence type="predicted"/>
<dbReference type="Proteomes" id="UP000242917">
    <property type="component" value="Chromosome I"/>
</dbReference>
<feature type="compositionally biased region" description="Low complexity" evidence="1">
    <location>
        <begin position="37"/>
        <end position="55"/>
    </location>
</feature>
<dbReference type="EMBL" id="CP019154">
    <property type="protein sequence ID" value="AUG47439.1"/>
    <property type="molecule type" value="Genomic_DNA"/>
</dbReference>
<evidence type="ECO:0000256" key="1">
    <source>
        <dbReference type="SAM" id="MobiDB-lite"/>
    </source>
</evidence>
<evidence type="ECO:0000313" key="3">
    <source>
        <dbReference type="Proteomes" id="UP000242917"/>
    </source>
</evidence>
<gene>
    <name evidence="2" type="ORF">BVU17_07850</name>
</gene>
<dbReference type="PROSITE" id="PS51257">
    <property type="entry name" value="PROKAR_LIPOPROTEIN"/>
    <property type="match status" value="1"/>
</dbReference>
<reference evidence="2 3" key="1">
    <citation type="submission" date="2017-01" db="EMBL/GenBank/DDBJ databases">
        <title>A Red Light-Sensitive Sensory Rhodopsin I From Haloarcula taiwanensis, A New Haloarchaeon Isolated From Taiwan.</title>
        <authorList>
            <person name="Yang C.-S."/>
            <person name="Han Y.-A."/>
            <person name="Chen P.-C."/>
            <person name="Ng W.V."/>
            <person name="Chen T.-W."/>
        </authorList>
    </citation>
    <scope>NUCLEOTIDE SEQUENCE [LARGE SCALE GENOMIC DNA]</scope>
    <source>
        <strain evidence="2 3">Taiwanensis</strain>
    </source>
</reference>
<feature type="region of interest" description="Disordered" evidence="1">
    <location>
        <begin position="23"/>
        <end position="60"/>
    </location>
</feature>
<name>A0A2H4ZY79_9EURY</name>
<dbReference type="KEGG" id="hta:BVU17_07850"/>